<feature type="region of interest" description="Disordered" evidence="1">
    <location>
        <begin position="1"/>
        <end position="30"/>
    </location>
</feature>
<protein>
    <submittedName>
        <fullName evidence="2">Uncharacterized protein</fullName>
    </submittedName>
</protein>
<evidence type="ECO:0000256" key="1">
    <source>
        <dbReference type="SAM" id="MobiDB-lite"/>
    </source>
</evidence>
<dbReference type="Proteomes" id="UP001501867">
    <property type="component" value="Unassembled WGS sequence"/>
</dbReference>
<feature type="region of interest" description="Disordered" evidence="1">
    <location>
        <begin position="50"/>
        <end position="129"/>
    </location>
</feature>
<feature type="compositionally biased region" description="Basic and acidic residues" evidence="1">
    <location>
        <begin position="57"/>
        <end position="67"/>
    </location>
</feature>
<evidence type="ECO:0000313" key="2">
    <source>
        <dbReference type="EMBL" id="GAA0276285.1"/>
    </source>
</evidence>
<gene>
    <name evidence="2" type="ORF">GCM10010302_12390</name>
</gene>
<comment type="caution">
    <text evidence="2">The sequence shown here is derived from an EMBL/GenBank/DDBJ whole genome shotgun (WGS) entry which is preliminary data.</text>
</comment>
<evidence type="ECO:0000313" key="3">
    <source>
        <dbReference type="Proteomes" id="UP001501867"/>
    </source>
</evidence>
<accession>A0ABN0V657</accession>
<sequence>MSRRSHGAHPPDAHANPQTGAPLPAPQLTEGQCRRCGTHIAGLDGRYACGVCGWVNDHSEGHRRLPTADEDPDRPPAGRRPRPLPSPLPGPEPGPQPGPQPGPEPGPEPGAASGPESGAGPGEGPRPGP</sequence>
<reference evidence="2 3" key="1">
    <citation type="journal article" date="2019" name="Int. J. Syst. Evol. Microbiol.">
        <title>The Global Catalogue of Microorganisms (GCM) 10K type strain sequencing project: providing services to taxonomists for standard genome sequencing and annotation.</title>
        <authorList>
            <consortium name="The Broad Institute Genomics Platform"/>
            <consortium name="The Broad Institute Genome Sequencing Center for Infectious Disease"/>
            <person name="Wu L."/>
            <person name="Ma J."/>
        </authorList>
    </citation>
    <scope>NUCLEOTIDE SEQUENCE [LARGE SCALE GENOMIC DNA]</scope>
    <source>
        <strain evidence="2 3">JCM 4505</strain>
    </source>
</reference>
<keyword evidence="3" id="KW-1185">Reference proteome</keyword>
<feature type="compositionally biased region" description="Pro residues" evidence="1">
    <location>
        <begin position="83"/>
        <end position="108"/>
    </location>
</feature>
<dbReference type="EMBL" id="BAAABV010000010">
    <property type="protein sequence ID" value="GAA0276285.1"/>
    <property type="molecule type" value="Genomic_DNA"/>
</dbReference>
<dbReference type="RefSeq" id="WP_344153639.1">
    <property type="nucleotide sequence ID" value="NZ_BAAABV010000010.1"/>
</dbReference>
<organism evidence="2 3">
    <name type="scientific">Streptomyces polychromogenes</name>
    <dbReference type="NCBI Taxonomy" id="67342"/>
    <lineage>
        <taxon>Bacteria</taxon>
        <taxon>Bacillati</taxon>
        <taxon>Actinomycetota</taxon>
        <taxon>Actinomycetes</taxon>
        <taxon>Kitasatosporales</taxon>
        <taxon>Streptomycetaceae</taxon>
        <taxon>Streptomyces</taxon>
    </lineage>
</organism>
<proteinExistence type="predicted"/>
<name>A0ABN0V657_9ACTN</name>